<reference evidence="1 2" key="1">
    <citation type="submission" date="2019-11" db="EMBL/GenBank/DDBJ databases">
        <title>Comparison of genomes from free-living endosymbiotic cyanobacteria isolated from Azolla.</title>
        <authorList>
            <person name="Thiel T."/>
            <person name="Pratte B."/>
        </authorList>
    </citation>
    <scope>NUCLEOTIDE SEQUENCE [LARGE SCALE GENOMIC DNA]</scope>
    <source>
        <strain evidence="1 2">N2B</strain>
    </source>
</reference>
<accession>A0ABR6S8D9</accession>
<gene>
    <name evidence="1" type="ORF">GNE12_12215</name>
</gene>
<evidence type="ECO:0000313" key="2">
    <source>
        <dbReference type="Proteomes" id="UP000570851"/>
    </source>
</evidence>
<dbReference type="EMBL" id="JACKZP010000040">
    <property type="protein sequence ID" value="MBC1302677.1"/>
    <property type="molecule type" value="Genomic_DNA"/>
</dbReference>
<comment type="caution">
    <text evidence="1">The sequence shown here is derived from an EMBL/GenBank/DDBJ whole genome shotgun (WGS) entry which is preliminary data.</text>
</comment>
<evidence type="ECO:0000313" key="1">
    <source>
        <dbReference type="EMBL" id="MBC1302677.1"/>
    </source>
</evidence>
<dbReference type="Proteomes" id="UP000570851">
    <property type="component" value="Unassembled WGS sequence"/>
</dbReference>
<organism evidence="1 2">
    <name type="scientific">Trichormus variabilis N2B</name>
    <dbReference type="NCBI Taxonomy" id="2681315"/>
    <lineage>
        <taxon>Bacteria</taxon>
        <taxon>Bacillati</taxon>
        <taxon>Cyanobacteriota</taxon>
        <taxon>Cyanophyceae</taxon>
        <taxon>Nostocales</taxon>
        <taxon>Nostocaceae</taxon>
        <taxon>Trichormus</taxon>
    </lineage>
</organism>
<proteinExistence type="predicted"/>
<keyword evidence="2" id="KW-1185">Reference proteome</keyword>
<dbReference type="RefSeq" id="WP_013036470.1">
    <property type="nucleotide sequence ID" value="NZ_JACKZP010000040.1"/>
</dbReference>
<protein>
    <submittedName>
        <fullName evidence="1">Uncharacterized protein</fullName>
    </submittedName>
</protein>
<dbReference type="GeneID" id="58725302"/>
<sequence>MTYTDTKSQAKKRYTLREVQAIAKTYDLLIQPINANSRAPYGIFFDGQLVAEVKKLTDAIAIFPNLYTAIQEQLAEQAAAQQTTEVNNSQPVTLPTVGESYQIGGLTIKCAQIGGEVAVTWEVFDGGTLVGTISMKWDTFWIISIPDRDYSNIPPSKCSHTIVYATPQEATYALLESRSLALIT</sequence>
<name>A0ABR6S8D9_ANAVA</name>